<dbReference type="SUPFAM" id="SSF47090">
    <property type="entry name" value="PGBD-like"/>
    <property type="match status" value="1"/>
</dbReference>
<dbReference type="InterPro" id="IPR021190">
    <property type="entry name" value="Pept_M10A"/>
</dbReference>
<evidence type="ECO:0000256" key="5">
    <source>
        <dbReference type="ARBA" id="ARBA00022833"/>
    </source>
</evidence>
<dbReference type="SMART" id="SM00235">
    <property type="entry name" value="ZnMc"/>
    <property type="match status" value="1"/>
</dbReference>
<keyword evidence="11" id="KW-1185">Reference proteome</keyword>
<comment type="caution">
    <text evidence="10">The sequence shown here is derived from an EMBL/GenBank/DDBJ whole genome shotgun (WGS) entry which is preliminary data.</text>
</comment>
<feature type="binding site" evidence="8">
    <location>
        <position position="236"/>
    </location>
    <ligand>
        <name>Zn(2+)</name>
        <dbReference type="ChEBI" id="CHEBI:29105"/>
        <label>2</label>
        <note>catalytic</note>
    </ligand>
</feature>
<reference evidence="10 11" key="1">
    <citation type="journal article" date="2021" name="Nat. Commun.">
        <title>Incipient diploidization of the medicinal plant Perilla within 10,000 years.</title>
        <authorList>
            <person name="Zhang Y."/>
            <person name="Shen Q."/>
            <person name="Leng L."/>
            <person name="Zhang D."/>
            <person name="Chen S."/>
            <person name="Shi Y."/>
            <person name="Ning Z."/>
            <person name="Chen S."/>
        </authorList>
    </citation>
    <scope>NUCLEOTIDE SEQUENCE [LARGE SCALE GENOMIC DNA]</scope>
    <source>
        <strain evidence="11">cv. PC099</strain>
    </source>
</reference>
<comment type="similarity">
    <text evidence="1">Belongs to the peptidase M10A family. Matrix metalloproteinases (MMPs) subfamily.</text>
</comment>
<dbReference type="SUPFAM" id="SSF55486">
    <property type="entry name" value="Metalloproteases ('zincins'), catalytic domain"/>
    <property type="match status" value="1"/>
</dbReference>
<dbReference type="Gene3D" id="3.40.390.10">
    <property type="entry name" value="Collagenase (Catalytic Domain)"/>
    <property type="match status" value="1"/>
</dbReference>
<evidence type="ECO:0000256" key="3">
    <source>
        <dbReference type="ARBA" id="ARBA00022723"/>
    </source>
</evidence>
<dbReference type="InterPro" id="IPR001818">
    <property type="entry name" value="Pept_M10_metallopeptidase"/>
</dbReference>
<dbReference type="AlphaFoldDB" id="A0AAD4JND8"/>
<feature type="active site" evidence="7">
    <location>
        <position position="219"/>
    </location>
</feature>
<organism evidence="10 11">
    <name type="scientific">Perilla frutescens var. hirtella</name>
    <name type="common">Perilla citriodora</name>
    <name type="synonym">Perilla setoyensis</name>
    <dbReference type="NCBI Taxonomy" id="608512"/>
    <lineage>
        <taxon>Eukaryota</taxon>
        <taxon>Viridiplantae</taxon>
        <taxon>Streptophyta</taxon>
        <taxon>Embryophyta</taxon>
        <taxon>Tracheophyta</taxon>
        <taxon>Spermatophyta</taxon>
        <taxon>Magnoliopsida</taxon>
        <taxon>eudicotyledons</taxon>
        <taxon>Gunneridae</taxon>
        <taxon>Pentapetalae</taxon>
        <taxon>asterids</taxon>
        <taxon>lamiids</taxon>
        <taxon>Lamiales</taxon>
        <taxon>Lamiaceae</taxon>
        <taxon>Nepetoideae</taxon>
        <taxon>Elsholtzieae</taxon>
        <taxon>Perilla</taxon>
    </lineage>
</organism>
<dbReference type="PANTHER" id="PTHR10201:SF213">
    <property type="entry name" value="METALLOENDOPROTEINASE 2-MMP-LIKE"/>
    <property type="match status" value="1"/>
</dbReference>
<dbReference type="EMBL" id="SDAM02000019">
    <property type="protein sequence ID" value="KAH6837035.1"/>
    <property type="molecule type" value="Genomic_DNA"/>
</dbReference>
<evidence type="ECO:0000256" key="2">
    <source>
        <dbReference type="ARBA" id="ARBA00022670"/>
    </source>
</evidence>
<feature type="binding site" evidence="8">
    <location>
        <position position="169"/>
    </location>
    <ligand>
        <name>Zn(2+)</name>
        <dbReference type="ChEBI" id="CHEBI:29105"/>
        <label>1</label>
    </ligand>
</feature>
<evidence type="ECO:0000313" key="10">
    <source>
        <dbReference type="EMBL" id="KAH6837035.1"/>
    </source>
</evidence>
<feature type="binding site" evidence="8">
    <location>
        <position position="159"/>
    </location>
    <ligand>
        <name>Ca(2+)</name>
        <dbReference type="ChEBI" id="CHEBI:29108"/>
        <label>2</label>
    </ligand>
</feature>
<dbReference type="GO" id="GO:0030198">
    <property type="term" value="P:extracellular matrix organization"/>
    <property type="evidence" value="ECO:0007669"/>
    <property type="project" value="TreeGrafter"/>
</dbReference>
<dbReference type="InterPro" id="IPR002477">
    <property type="entry name" value="Peptidoglycan-bd-like"/>
</dbReference>
<keyword evidence="2" id="KW-0645">Protease</keyword>
<dbReference type="GO" id="GO:0004222">
    <property type="term" value="F:metalloendopeptidase activity"/>
    <property type="evidence" value="ECO:0007669"/>
    <property type="project" value="InterPro"/>
</dbReference>
<evidence type="ECO:0000256" key="8">
    <source>
        <dbReference type="PIRSR" id="PIRSR621190-2"/>
    </source>
</evidence>
<feature type="binding site" evidence="8">
    <location>
        <position position="228"/>
    </location>
    <ligand>
        <name>Zn(2+)</name>
        <dbReference type="ChEBI" id="CHEBI:29105"/>
        <label>2</label>
        <note>catalytic</note>
    </ligand>
</feature>
<evidence type="ECO:0000256" key="4">
    <source>
        <dbReference type="ARBA" id="ARBA00022801"/>
    </source>
</evidence>
<feature type="binding site" evidence="8">
    <location>
        <position position="176"/>
    </location>
    <ligand>
        <name>Ca(2+)</name>
        <dbReference type="ChEBI" id="CHEBI:29108"/>
        <label>3</label>
    </ligand>
</feature>
<keyword evidence="6" id="KW-0482">Metalloprotease</keyword>
<dbReference type="InterPro" id="IPR006026">
    <property type="entry name" value="Peptidase_Metallo"/>
</dbReference>
<comment type="cofactor">
    <cofactor evidence="8">
        <name>Zn(2+)</name>
        <dbReference type="ChEBI" id="CHEBI:29105"/>
    </cofactor>
    <text evidence="8">Binds 2 Zn(2+) ions per subunit.</text>
</comment>
<accession>A0AAD4JND8</accession>
<evidence type="ECO:0000256" key="6">
    <source>
        <dbReference type="ARBA" id="ARBA00023049"/>
    </source>
</evidence>
<keyword evidence="4" id="KW-0378">Hydrolase</keyword>
<feature type="binding site" evidence="8">
    <location>
        <position position="199"/>
    </location>
    <ligand>
        <name>Ca(2+)</name>
        <dbReference type="ChEBI" id="CHEBI:29108"/>
        <label>3</label>
    </ligand>
</feature>
<evidence type="ECO:0000313" key="11">
    <source>
        <dbReference type="Proteomes" id="UP001190926"/>
    </source>
</evidence>
<keyword evidence="8" id="KW-0106">Calcium</keyword>
<gene>
    <name evidence="10" type="ORF">C2S53_014278</name>
</gene>
<feature type="binding site" evidence="8">
    <location>
        <position position="199"/>
    </location>
    <ligand>
        <name>Ca(2+)</name>
        <dbReference type="ChEBI" id="CHEBI:29108"/>
        <label>1</label>
    </ligand>
</feature>
<evidence type="ECO:0000259" key="9">
    <source>
        <dbReference type="SMART" id="SM00235"/>
    </source>
</evidence>
<sequence>MDYLEFLIGTGKGNSSKALPQLKNHLSKLGYLNTNTIKPSSSSIHDDDDYLFDETLEEAVTKYQSFFKLPTTAILDAATLAHMRLPRCGVPDHFHHNTSAHYTFFPGNPKWPVGRLNLTYSFPPGTLVEAFKAIDEATNIWAGVSPLKFRYTKNYEAADIKISFQKKGHGDGSDFDGSGGILAHAFAPTDGRLHFDGDERWVNGVVRGAMDLQTVGLHELGHVIGLGHSADAGSIMWPTIGYESRKGLNKDDIQGIKALYSSS</sequence>
<feature type="binding site" evidence="8">
    <location>
        <position position="171"/>
    </location>
    <ligand>
        <name>Zn(2+)</name>
        <dbReference type="ChEBI" id="CHEBI:29105"/>
        <label>1</label>
    </ligand>
</feature>
<dbReference type="Pfam" id="PF01471">
    <property type="entry name" value="PG_binding_1"/>
    <property type="match status" value="1"/>
</dbReference>
<feature type="binding site" evidence="8">
    <location>
        <position position="196"/>
    </location>
    <ligand>
        <name>Ca(2+)</name>
        <dbReference type="ChEBI" id="CHEBI:29108"/>
        <label>3</label>
    </ligand>
</feature>
<evidence type="ECO:0000256" key="1">
    <source>
        <dbReference type="ARBA" id="ARBA00009614"/>
    </source>
</evidence>
<keyword evidence="5 8" id="KW-0862">Zinc</keyword>
<dbReference type="PRINTS" id="PR00138">
    <property type="entry name" value="MATRIXIN"/>
</dbReference>
<dbReference type="PANTHER" id="PTHR10201">
    <property type="entry name" value="MATRIX METALLOPROTEINASE"/>
    <property type="match status" value="1"/>
</dbReference>
<dbReference type="CDD" id="cd04278">
    <property type="entry name" value="ZnMc_MMP"/>
    <property type="match status" value="1"/>
</dbReference>
<dbReference type="Proteomes" id="UP001190926">
    <property type="component" value="Unassembled WGS sequence"/>
</dbReference>
<feature type="binding site" evidence="8">
    <location>
        <position position="184"/>
    </location>
    <ligand>
        <name>Zn(2+)</name>
        <dbReference type="ChEBI" id="CHEBI:29105"/>
        <label>1</label>
    </ligand>
</feature>
<comment type="cofactor">
    <cofactor evidence="8">
        <name>Ca(2+)</name>
        <dbReference type="ChEBI" id="CHEBI:29108"/>
    </cofactor>
    <text evidence="8">Can bind about 5 Ca(2+) ions per subunit.</text>
</comment>
<feature type="binding site" evidence="8">
    <location>
        <position position="218"/>
    </location>
    <ligand>
        <name>Zn(2+)</name>
        <dbReference type="ChEBI" id="CHEBI:29105"/>
        <label>2</label>
        <note>catalytic</note>
    </ligand>
</feature>
<dbReference type="InterPro" id="IPR024079">
    <property type="entry name" value="MetalloPept_cat_dom_sf"/>
</dbReference>
<dbReference type="InterPro" id="IPR033739">
    <property type="entry name" value="M10A_MMP"/>
</dbReference>
<dbReference type="InterPro" id="IPR036365">
    <property type="entry name" value="PGBD-like_sf"/>
</dbReference>
<feature type="binding site" evidence="8">
    <location>
        <position position="222"/>
    </location>
    <ligand>
        <name>Zn(2+)</name>
        <dbReference type="ChEBI" id="CHEBI:29105"/>
        <label>2</label>
        <note>catalytic</note>
    </ligand>
</feature>
<dbReference type="Pfam" id="PF00413">
    <property type="entry name" value="Peptidase_M10"/>
    <property type="match status" value="1"/>
</dbReference>
<dbReference type="GO" id="GO:0030574">
    <property type="term" value="P:collagen catabolic process"/>
    <property type="evidence" value="ECO:0007669"/>
    <property type="project" value="TreeGrafter"/>
</dbReference>
<evidence type="ECO:0000256" key="7">
    <source>
        <dbReference type="PIRSR" id="PIRSR621190-1"/>
    </source>
</evidence>
<feature type="binding site" description="in inhibited form" evidence="8">
    <location>
        <position position="88"/>
    </location>
    <ligand>
        <name>Zn(2+)</name>
        <dbReference type="ChEBI" id="CHEBI:29105"/>
        <label>2</label>
        <note>catalytic</note>
    </ligand>
</feature>
<feature type="binding site" evidence="8">
    <location>
        <position position="177"/>
    </location>
    <ligand>
        <name>Ca(2+)</name>
        <dbReference type="ChEBI" id="CHEBI:29108"/>
        <label>3</label>
    </ligand>
</feature>
<name>A0AAD4JND8_PERFH</name>
<dbReference type="GO" id="GO:0008270">
    <property type="term" value="F:zinc ion binding"/>
    <property type="evidence" value="ECO:0007669"/>
    <property type="project" value="InterPro"/>
</dbReference>
<keyword evidence="3 8" id="KW-0479">Metal-binding</keyword>
<dbReference type="GO" id="GO:0006508">
    <property type="term" value="P:proteolysis"/>
    <property type="evidence" value="ECO:0007669"/>
    <property type="project" value="UniProtKB-KW"/>
</dbReference>
<protein>
    <recommendedName>
        <fullName evidence="9">Peptidase metallopeptidase domain-containing protein</fullName>
    </recommendedName>
</protein>
<proteinExistence type="inferred from homology"/>
<dbReference type="GO" id="GO:0031012">
    <property type="term" value="C:extracellular matrix"/>
    <property type="evidence" value="ECO:0007669"/>
    <property type="project" value="InterPro"/>
</dbReference>
<feature type="domain" description="Peptidase metallopeptidase" evidence="9">
    <location>
        <begin position="107"/>
        <end position="262"/>
    </location>
</feature>
<feature type="binding site" evidence="8">
    <location>
        <position position="194"/>
    </location>
    <ligand>
        <name>Zn(2+)</name>
        <dbReference type="ChEBI" id="CHEBI:29105"/>
        <label>1</label>
    </ligand>
</feature>